<organism evidence="2 3">
    <name type="scientific">Cylindrobasidium torrendii FP15055 ss-10</name>
    <dbReference type="NCBI Taxonomy" id="1314674"/>
    <lineage>
        <taxon>Eukaryota</taxon>
        <taxon>Fungi</taxon>
        <taxon>Dikarya</taxon>
        <taxon>Basidiomycota</taxon>
        <taxon>Agaricomycotina</taxon>
        <taxon>Agaricomycetes</taxon>
        <taxon>Agaricomycetidae</taxon>
        <taxon>Agaricales</taxon>
        <taxon>Marasmiineae</taxon>
        <taxon>Physalacriaceae</taxon>
        <taxon>Cylindrobasidium</taxon>
    </lineage>
</organism>
<feature type="non-terminal residue" evidence="2">
    <location>
        <position position="1"/>
    </location>
</feature>
<dbReference type="AlphaFoldDB" id="A0A0D7ARR5"/>
<feature type="non-terminal residue" evidence="2">
    <location>
        <position position="158"/>
    </location>
</feature>
<keyword evidence="3" id="KW-1185">Reference proteome</keyword>
<evidence type="ECO:0000313" key="3">
    <source>
        <dbReference type="Proteomes" id="UP000054007"/>
    </source>
</evidence>
<sequence>FKCVTCSSFLECRSCCLERHLHTPLHSIRRWTDRQGYFNQVSLYELGLTYQLGHSGAGCHAAADYIDVIVMHTNGLHRVKIQWCECDRGDADTYWRQAMFMGWYPASWTRPKTFVTFECLKYFRLANVVARVNVRDFVTMLERMTDPLTITVMPDRYK</sequence>
<dbReference type="STRING" id="1314674.A0A0D7ARR5"/>
<name>A0A0D7ARR5_9AGAR</name>
<evidence type="ECO:0000259" key="1">
    <source>
        <dbReference type="Pfam" id="PF18803"/>
    </source>
</evidence>
<dbReference type="Proteomes" id="UP000054007">
    <property type="component" value="Unassembled WGS sequence"/>
</dbReference>
<evidence type="ECO:0000313" key="2">
    <source>
        <dbReference type="EMBL" id="KIY60907.1"/>
    </source>
</evidence>
<gene>
    <name evidence="2" type="ORF">CYLTODRAFT_319717</name>
</gene>
<protein>
    <recommendedName>
        <fullName evidence="1">CxC2-like cysteine cluster KDZ transposase-associated domain-containing protein</fullName>
    </recommendedName>
</protein>
<reference evidence="2 3" key="1">
    <citation type="journal article" date="2015" name="Fungal Genet. Biol.">
        <title>Evolution of novel wood decay mechanisms in Agaricales revealed by the genome sequences of Fistulina hepatica and Cylindrobasidium torrendii.</title>
        <authorList>
            <person name="Floudas D."/>
            <person name="Held B.W."/>
            <person name="Riley R."/>
            <person name="Nagy L.G."/>
            <person name="Koehler G."/>
            <person name="Ransdell A.S."/>
            <person name="Younus H."/>
            <person name="Chow J."/>
            <person name="Chiniquy J."/>
            <person name="Lipzen A."/>
            <person name="Tritt A."/>
            <person name="Sun H."/>
            <person name="Haridas S."/>
            <person name="LaButti K."/>
            <person name="Ohm R.A."/>
            <person name="Kues U."/>
            <person name="Blanchette R.A."/>
            <person name="Grigoriev I.V."/>
            <person name="Minto R.E."/>
            <person name="Hibbett D.S."/>
        </authorList>
    </citation>
    <scope>NUCLEOTIDE SEQUENCE [LARGE SCALE GENOMIC DNA]</scope>
    <source>
        <strain evidence="2 3">FP15055 ss-10</strain>
    </source>
</reference>
<dbReference type="Pfam" id="PF18803">
    <property type="entry name" value="CxC2"/>
    <property type="match status" value="1"/>
</dbReference>
<accession>A0A0D7ARR5</accession>
<dbReference type="InterPro" id="IPR041457">
    <property type="entry name" value="CxC2_KDZ-assoc"/>
</dbReference>
<dbReference type="EMBL" id="KN881163">
    <property type="protein sequence ID" value="KIY60907.1"/>
    <property type="molecule type" value="Genomic_DNA"/>
</dbReference>
<proteinExistence type="predicted"/>
<dbReference type="OrthoDB" id="3004525at2759"/>
<feature type="domain" description="CxC2-like cysteine cluster KDZ transposase-associated" evidence="1">
    <location>
        <begin position="43"/>
        <end position="147"/>
    </location>
</feature>